<dbReference type="Gene3D" id="3.40.50.150">
    <property type="entry name" value="Vaccinia Virus protein VP39"/>
    <property type="match status" value="1"/>
</dbReference>
<dbReference type="GO" id="GO:0032259">
    <property type="term" value="P:methylation"/>
    <property type="evidence" value="ECO:0007669"/>
    <property type="project" value="UniProtKB-KW"/>
</dbReference>
<evidence type="ECO:0000256" key="4">
    <source>
        <dbReference type="SAM" id="Phobius"/>
    </source>
</evidence>
<keyword evidence="4" id="KW-0472">Membrane</keyword>
<dbReference type="InterPro" id="IPR029063">
    <property type="entry name" value="SAM-dependent_MTases_sf"/>
</dbReference>
<dbReference type="AlphaFoldDB" id="A1WWR1"/>
<evidence type="ECO:0000256" key="3">
    <source>
        <dbReference type="ARBA" id="ARBA00022691"/>
    </source>
</evidence>
<dbReference type="GO" id="GO:0016279">
    <property type="term" value="F:protein-lysine N-methyltransferase activity"/>
    <property type="evidence" value="ECO:0007669"/>
    <property type="project" value="InterPro"/>
</dbReference>
<dbReference type="Proteomes" id="UP000000647">
    <property type="component" value="Chromosome"/>
</dbReference>
<evidence type="ECO:0000256" key="2">
    <source>
        <dbReference type="ARBA" id="ARBA00022679"/>
    </source>
</evidence>
<protein>
    <recommendedName>
        <fullName evidence="7">SAM-dependent methyltransferase</fullName>
    </recommendedName>
</protein>
<proteinExistence type="predicted"/>
<dbReference type="eggNOG" id="COG2230">
    <property type="taxonomic scope" value="Bacteria"/>
</dbReference>
<gene>
    <name evidence="5" type="ordered locus">Hhal_1356</name>
</gene>
<dbReference type="EMBL" id="CP000544">
    <property type="protein sequence ID" value="ABM62123.1"/>
    <property type="molecule type" value="Genomic_DNA"/>
</dbReference>
<dbReference type="SUPFAM" id="SSF53335">
    <property type="entry name" value="S-adenosyl-L-methionine-dependent methyltransferases"/>
    <property type="match status" value="1"/>
</dbReference>
<keyword evidence="6" id="KW-1185">Reference proteome</keyword>
<keyword evidence="4" id="KW-1133">Transmembrane helix</keyword>
<name>A1WWR1_HALHL</name>
<keyword evidence="3" id="KW-0949">S-adenosyl-L-methionine</keyword>
<dbReference type="InterPro" id="IPR026170">
    <property type="entry name" value="FAM173A/B"/>
</dbReference>
<evidence type="ECO:0008006" key="7">
    <source>
        <dbReference type="Google" id="ProtNLM"/>
    </source>
</evidence>
<dbReference type="RefSeq" id="WP_011814145.1">
    <property type="nucleotide sequence ID" value="NC_008789.1"/>
</dbReference>
<dbReference type="KEGG" id="hha:Hhal_1356"/>
<dbReference type="HOGENOM" id="CLU_068443_3_0_6"/>
<accession>A1WWR1</accession>
<dbReference type="CDD" id="cd02440">
    <property type="entry name" value="AdoMet_MTases"/>
    <property type="match status" value="1"/>
</dbReference>
<feature type="transmembrane region" description="Helical" evidence="4">
    <location>
        <begin position="6"/>
        <end position="24"/>
    </location>
</feature>
<keyword evidence="1" id="KW-0489">Methyltransferase</keyword>
<keyword evidence="4" id="KW-0812">Transmembrane</keyword>
<evidence type="ECO:0000313" key="5">
    <source>
        <dbReference type="EMBL" id="ABM62123.1"/>
    </source>
</evidence>
<evidence type="ECO:0000256" key="1">
    <source>
        <dbReference type="ARBA" id="ARBA00022603"/>
    </source>
</evidence>
<dbReference type="STRING" id="349124.Hhal_1356"/>
<dbReference type="OrthoDB" id="529208at2"/>
<sequence>MFLEALIFVVTLGGMLLIVGYTMVTGISPLPSSRLGHELVRAALPAELEGTVVEAGSGWGGLARSVGRRCPRARVIGYELSPLPWLFACVLQWLWPVPNVEFRRRDLRRVSCSDAAAVVCYLHLEAIRELEPRWRAELPPGALVVSNTFRIPGWRPSAIYQPPVRLDAPVYVYRIPQAYCGRVEARS</sequence>
<reference evidence="5 6" key="2">
    <citation type="journal article" date="2013" name="Stand. Genomic Sci.">
        <title>Complete genome sequence of Halorhodospira halophila SL1.</title>
        <authorList>
            <person name="Challacombe J.F."/>
            <person name="Majid S."/>
            <person name="Deole R."/>
            <person name="Brettin T.S."/>
            <person name="Bruce D."/>
            <person name="Delano S.F."/>
            <person name="Detter J.C."/>
            <person name="Gleasner C.D."/>
            <person name="Han C.S."/>
            <person name="Misra M."/>
            <person name="Reitenga K.G."/>
            <person name="Mikhailova N."/>
            <person name="Woyke T."/>
            <person name="Pitluck S."/>
            <person name="Nolan M."/>
            <person name="Land M.L."/>
            <person name="Saunders E."/>
            <person name="Tapia R."/>
            <person name="Lapidus A."/>
            <person name="Ivanova N."/>
            <person name="Hoff W.D."/>
        </authorList>
    </citation>
    <scope>NUCLEOTIDE SEQUENCE [LARGE SCALE GENOMIC DNA]</scope>
    <source>
        <strain evidence="6">DSM 244 / SL1</strain>
    </source>
</reference>
<keyword evidence="2" id="KW-0808">Transferase</keyword>
<reference evidence="6" key="1">
    <citation type="submission" date="2006-12" db="EMBL/GenBank/DDBJ databases">
        <title>Complete sequence of Halorhodospira halophila SL1.</title>
        <authorList>
            <consortium name="US DOE Joint Genome Institute"/>
            <person name="Copeland A."/>
            <person name="Lucas S."/>
            <person name="Lapidus A."/>
            <person name="Barry K."/>
            <person name="Detter J.C."/>
            <person name="Glavina del Rio T."/>
            <person name="Hammon N."/>
            <person name="Israni S."/>
            <person name="Dalin E."/>
            <person name="Tice H."/>
            <person name="Pitluck S."/>
            <person name="Saunders E."/>
            <person name="Brettin T."/>
            <person name="Bruce D."/>
            <person name="Han C."/>
            <person name="Tapia R."/>
            <person name="Schmutz J."/>
            <person name="Larimer F."/>
            <person name="Land M."/>
            <person name="Hauser L."/>
            <person name="Kyrpides N."/>
            <person name="Mikhailova N."/>
            <person name="Hoff W."/>
            <person name="Richardson P."/>
        </authorList>
    </citation>
    <scope>NUCLEOTIDE SEQUENCE [LARGE SCALE GENOMIC DNA]</scope>
    <source>
        <strain evidence="6">DSM 244 / SL1</strain>
    </source>
</reference>
<dbReference type="PANTHER" id="PTHR13610:SF9">
    <property type="entry name" value="FI06469P"/>
    <property type="match status" value="1"/>
</dbReference>
<dbReference type="PANTHER" id="PTHR13610">
    <property type="entry name" value="METHYLTRANSFERASE DOMAIN-CONTAINING PROTEIN"/>
    <property type="match status" value="1"/>
</dbReference>
<evidence type="ECO:0000313" key="6">
    <source>
        <dbReference type="Proteomes" id="UP000000647"/>
    </source>
</evidence>
<organism evidence="5 6">
    <name type="scientific">Halorhodospira halophila (strain DSM 244 / SL1)</name>
    <name type="common">Ectothiorhodospira halophila (strain DSM 244 / SL1)</name>
    <dbReference type="NCBI Taxonomy" id="349124"/>
    <lineage>
        <taxon>Bacteria</taxon>
        <taxon>Pseudomonadati</taxon>
        <taxon>Pseudomonadota</taxon>
        <taxon>Gammaproteobacteria</taxon>
        <taxon>Chromatiales</taxon>
        <taxon>Ectothiorhodospiraceae</taxon>
        <taxon>Halorhodospira</taxon>
    </lineage>
</organism>